<evidence type="ECO:0000313" key="1">
    <source>
        <dbReference type="EMBL" id="TCS77343.1"/>
    </source>
</evidence>
<reference evidence="1 2" key="1">
    <citation type="submission" date="2019-03" db="EMBL/GenBank/DDBJ databases">
        <title>Genomic Encyclopedia of Type Strains, Phase IV (KMG-IV): sequencing the most valuable type-strain genomes for metagenomic binning, comparative biology and taxonomic classification.</title>
        <authorList>
            <person name="Goeker M."/>
        </authorList>
    </citation>
    <scope>NUCLEOTIDE SEQUENCE [LARGE SCALE GENOMIC DNA]</scope>
    <source>
        <strain evidence="1 2">DSM 20467</strain>
    </source>
</reference>
<proteinExistence type="predicted"/>
<evidence type="ECO:0000313" key="2">
    <source>
        <dbReference type="Proteomes" id="UP000295188"/>
    </source>
</evidence>
<name>A0A4R3K3R5_9FIRM</name>
<dbReference type="EMBL" id="SMAA01000016">
    <property type="protein sequence ID" value="TCS77343.1"/>
    <property type="molecule type" value="Genomic_DNA"/>
</dbReference>
<keyword evidence="2" id="KW-1185">Reference proteome</keyword>
<protein>
    <submittedName>
        <fullName evidence="1">Uncharacterized protein</fullName>
    </submittedName>
</protein>
<accession>A0A4R3K3R5</accession>
<organism evidence="1 2">
    <name type="scientific">Pectinatus cerevisiiphilus</name>
    <dbReference type="NCBI Taxonomy" id="86956"/>
    <lineage>
        <taxon>Bacteria</taxon>
        <taxon>Bacillati</taxon>
        <taxon>Bacillota</taxon>
        <taxon>Negativicutes</taxon>
        <taxon>Selenomonadales</taxon>
        <taxon>Selenomonadaceae</taxon>
        <taxon>Pectinatus</taxon>
    </lineage>
</organism>
<comment type="caution">
    <text evidence="1">The sequence shown here is derived from an EMBL/GenBank/DDBJ whole genome shotgun (WGS) entry which is preliminary data.</text>
</comment>
<dbReference type="Proteomes" id="UP000295188">
    <property type="component" value="Unassembled WGS sequence"/>
</dbReference>
<dbReference type="RefSeq" id="WP_132550881.1">
    <property type="nucleotide sequence ID" value="NZ_SMAA01000016.1"/>
</dbReference>
<dbReference type="AlphaFoldDB" id="A0A4R3K3R5"/>
<sequence>MEKYGKILTLSIFFIGFFCIGSIVSAESVGGVYLSQSIYDVEDMYGYPDKELSNSLSQKFTGEDFSNLRHYYYKNGMIVHVDANDIVKAISIVGGDRKLDNSGLTIGAGDWQWLIYSIPGYSAKSKVASDVDGINVVYVFKDTSDGSYIHVWMVGELSLHTTPYAKAITVSSLQHPQTGNVEHYGSWGY</sequence>
<gene>
    <name evidence="1" type="ORF">EDC37_1167</name>
</gene>